<dbReference type="InterPro" id="IPR020751">
    <property type="entry name" value="aa-tRNA-synth_I_codon-bd_sub2"/>
</dbReference>
<dbReference type="InterPro" id="IPR000924">
    <property type="entry name" value="Glu/Gln-tRNA-synth"/>
</dbReference>
<dbReference type="PRINTS" id="PR00987">
    <property type="entry name" value="TRNASYNTHGLU"/>
</dbReference>
<comment type="similarity">
    <text evidence="1 7">Belongs to the class-I aminoacyl-tRNA synthetase family. Glutamate--tRNA ligase type 1 subfamily.</text>
</comment>
<keyword evidence="4 7" id="KW-0067">ATP-binding</keyword>
<dbReference type="InterPro" id="IPR008925">
    <property type="entry name" value="aa_tRNA-synth_I_cd-bd_sf"/>
</dbReference>
<dbReference type="GO" id="GO:0006424">
    <property type="term" value="P:glutamyl-tRNA aminoacylation"/>
    <property type="evidence" value="ECO:0007669"/>
    <property type="project" value="UniProtKB-UniRule"/>
</dbReference>
<evidence type="ECO:0000259" key="8">
    <source>
        <dbReference type="Pfam" id="PF00749"/>
    </source>
</evidence>
<dbReference type="HAMAP" id="MF_00022">
    <property type="entry name" value="Glu_tRNA_synth_type1"/>
    <property type="match status" value="1"/>
</dbReference>
<dbReference type="GO" id="GO:0000049">
    <property type="term" value="F:tRNA binding"/>
    <property type="evidence" value="ECO:0007669"/>
    <property type="project" value="InterPro"/>
</dbReference>
<organism evidence="10 11">
    <name type="scientific">Bdellovibrio bacteriovorus</name>
    <dbReference type="NCBI Taxonomy" id="959"/>
    <lineage>
        <taxon>Bacteria</taxon>
        <taxon>Pseudomonadati</taxon>
        <taxon>Bdellovibrionota</taxon>
        <taxon>Bdellovibrionia</taxon>
        <taxon>Bdellovibrionales</taxon>
        <taxon>Pseudobdellovibrionaceae</taxon>
        <taxon>Bdellovibrio</taxon>
    </lineage>
</organism>
<keyword evidence="3 7" id="KW-0547">Nucleotide-binding</keyword>
<evidence type="ECO:0000256" key="4">
    <source>
        <dbReference type="ARBA" id="ARBA00022840"/>
    </source>
</evidence>
<dbReference type="InterPro" id="IPR014729">
    <property type="entry name" value="Rossmann-like_a/b/a_fold"/>
</dbReference>
<keyword evidence="7" id="KW-0963">Cytoplasm</keyword>
<comment type="function">
    <text evidence="7">Catalyzes the attachment of glutamate to tRNA(Glu) in a two-step reaction: glutamate is first activated by ATP to form Glu-AMP and then transferred to the acceptor end of tRNA(Glu).</text>
</comment>
<evidence type="ECO:0000256" key="3">
    <source>
        <dbReference type="ARBA" id="ARBA00022741"/>
    </source>
</evidence>
<dbReference type="Proteomes" id="UP000197003">
    <property type="component" value="Chromosome"/>
</dbReference>
<feature type="short sequence motif" description="'KMSKS' region" evidence="7">
    <location>
        <begin position="259"/>
        <end position="263"/>
    </location>
</feature>
<evidence type="ECO:0000256" key="1">
    <source>
        <dbReference type="ARBA" id="ARBA00007894"/>
    </source>
</evidence>
<dbReference type="FunFam" id="3.40.50.620:FF:000045">
    <property type="entry name" value="Glutamate--tRNA ligase, mitochondrial"/>
    <property type="match status" value="1"/>
</dbReference>
<dbReference type="Gene3D" id="3.40.50.620">
    <property type="entry name" value="HUPs"/>
    <property type="match status" value="1"/>
</dbReference>
<feature type="domain" description="Glutamyl/glutaminyl-tRNA synthetase class Ib catalytic" evidence="8">
    <location>
        <begin position="9"/>
        <end position="328"/>
    </location>
</feature>
<comment type="subcellular location">
    <subcellularLocation>
        <location evidence="7">Cytoplasm</location>
    </subcellularLocation>
</comment>
<dbReference type="AlphaFoldDB" id="A0A1Z3N7L5"/>
<dbReference type="EMBL" id="CP020946">
    <property type="protein sequence ID" value="ASD63446.1"/>
    <property type="molecule type" value="Genomic_DNA"/>
</dbReference>
<dbReference type="PANTHER" id="PTHR43311:SF2">
    <property type="entry name" value="GLUTAMATE--TRNA LIGASE, MITOCHONDRIAL-RELATED"/>
    <property type="match status" value="1"/>
</dbReference>
<keyword evidence="5 7" id="KW-0648">Protein biosynthesis</keyword>
<dbReference type="InterPro" id="IPR033910">
    <property type="entry name" value="GluRS_core"/>
</dbReference>
<dbReference type="InterPro" id="IPR045462">
    <property type="entry name" value="aa-tRNA-synth_I_cd-bd"/>
</dbReference>
<gene>
    <name evidence="7" type="primary">gltX</name>
    <name evidence="10" type="ORF">B9G79_07620</name>
</gene>
<dbReference type="GO" id="GO:0005524">
    <property type="term" value="F:ATP binding"/>
    <property type="evidence" value="ECO:0007669"/>
    <property type="project" value="UniProtKB-UniRule"/>
</dbReference>
<dbReference type="Pfam" id="PF00749">
    <property type="entry name" value="tRNA-synt_1c"/>
    <property type="match status" value="1"/>
</dbReference>
<dbReference type="GO" id="GO:0008270">
    <property type="term" value="F:zinc ion binding"/>
    <property type="evidence" value="ECO:0007669"/>
    <property type="project" value="InterPro"/>
</dbReference>
<evidence type="ECO:0000313" key="10">
    <source>
        <dbReference type="EMBL" id="ASD63446.1"/>
    </source>
</evidence>
<evidence type="ECO:0000256" key="7">
    <source>
        <dbReference type="HAMAP-Rule" id="MF_00022"/>
    </source>
</evidence>
<feature type="domain" description="Aminoacyl-tRNA synthetase class I anticodon-binding" evidence="9">
    <location>
        <begin position="345"/>
        <end position="486"/>
    </location>
</feature>
<dbReference type="InterPro" id="IPR001412">
    <property type="entry name" value="aa-tRNA-synth_I_CS"/>
</dbReference>
<evidence type="ECO:0000259" key="9">
    <source>
        <dbReference type="Pfam" id="PF19269"/>
    </source>
</evidence>
<dbReference type="GO" id="GO:0004818">
    <property type="term" value="F:glutamate-tRNA ligase activity"/>
    <property type="evidence" value="ECO:0007669"/>
    <property type="project" value="UniProtKB-UniRule"/>
</dbReference>
<proteinExistence type="inferred from homology"/>
<protein>
    <recommendedName>
        <fullName evidence="7">Glutamate--tRNA ligase</fullName>
        <ecNumber evidence="7">6.1.1.17</ecNumber>
    </recommendedName>
    <alternativeName>
        <fullName evidence="7">Glutamyl-tRNA synthetase</fullName>
        <shortName evidence="7">GluRS</shortName>
    </alternativeName>
</protein>
<dbReference type="GO" id="GO:0005737">
    <property type="term" value="C:cytoplasm"/>
    <property type="evidence" value="ECO:0007669"/>
    <property type="project" value="UniProtKB-SubCell"/>
</dbReference>
<dbReference type="InterPro" id="IPR049940">
    <property type="entry name" value="GluQ/Sye"/>
</dbReference>
<evidence type="ECO:0000313" key="11">
    <source>
        <dbReference type="Proteomes" id="UP000197003"/>
    </source>
</evidence>
<accession>A0A1Z3N7L5</accession>
<dbReference type="InterPro" id="IPR020058">
    <property type="entry name" value="Glu/Gln-tRNA-synth_Ib_cat-dom"/>
</dbReference>
<dbReference type="EC" id="6.1.1.17" evidence="7"/>
<dbReference type="NCBIfam" id="TIGR00464">
    <property type="entry name" value="gltX_bact"/>
    <property type="match status" value="1"/>
</dbReference>
<dbReference type="InterPro" id="IPR004527">
    <property type="entry name" value="Glu-tRNA-ligase_bac/mito"/>
</dbReference>
<keyword evidence="6 7" id="KW-0030">Aminoacyl-tRNA synthetase</keyword>
<dbReference type="Gene3D" id="1.10.10.350">
    <property type="match status" value="1"/>
</dbReference>
<evidence type="ECO:0000256" key="6">
    <source>
        <dbReference type="ARBA" id="ARBA00023146"/>
    </source>
</evidence>
<dbReference type="RefSeq" id="WP_088564984.1">
    <property type="nucleotide sequence ID" value="NZ_CP020946.1"/>
</dbReference>
<dbReference type="SUPFAM" id="SSF52374">
    <property type="entry name" value="Nucleotidylyl transferase"/>
    <property type="match status" value="1"/>
</dbReference>
<evidence type="ECO:0000256" key="5">
    <source>
        <dbReference type="ARBA" id="ARBA00022917"/>
    </source>
</evidence>
<keyword evidence="2 7" id="KW-0436">Ligase</keyword>
<reference evidence="10 11" key="1">
    <citation type="submission" date="2017-04" db="EMBL/GenBank/DDBJ databases">
        <title>Whole genome sequence of Bdellovibrio bacteriovorus strain SSB218315.</title>
        <authorList>
            <person name="Oyedara O."/>
            <person name="Rodriguez-Perez M.A."/>
        </authorList>
    </citation>
    <scope>NUCLEOTIDE SEQUENCE [LARGE SCALE GENOMIC DNA]</scope>
    <source>
        <strain evidence="10 11">SSB218315</strain>
    </source>
</reference>
<name>A0A1Z3N7L5_BDEBC</name>
<dbReference type="CDD" id="cd00808">
    <property type="entry name" value="GluRS_core"/>
    <property type="match status" value="1"/>
</dbReference>
<comment type="subunit">
    <text evidence="7">Monomer.</text>
</comment>
<comment type="catalytic activity">
    <reaction evidence="7">
        <text>tRNA(Glu) + L-glutamate + ATP = L-glutamyl-tRNA(Glu) + AMP + diphosphate</text>
        <dbReference type="Rhea" id="RHEA:23540"/>
        <dbReference type="Rhea" id="RHEA-COMP:9663"/>
        <dbReference type="Rhea" id="RHEA-COMP:9680"/>
        <dbReference type="ChEBI" id="CHEBI:29985"/>
        <dbReference type="ChEBI" id="CHEBI:30616"/>
        <dbReference type="ChEBI" id="CHEBI:33019"/>
        <dbReference type="ChEBI" id="CHEBI:78442"/>
        <dbReference type="ChEBI" id="CHEBI:78520"/>
        <dbReference type="ChEBI" id="CHEBI:456215"/>
        <dbReference type="EC" id="6.1.1.17"/>
    </reaction>
</comment>
<feature type="binding site" evidence="7">
    <location>
        <position position="262"/>
    </location>
    <ligand>
        <name>ATP</name>
        <dbReference type="ChEBI" id="CHEBI:30616"/>
    </ligand>
</feature>
<dbReference type="Pfam" id="PF19269">
    <property type="entry name" value="Anticodon_2"/>
    <property type="match status" value="1"/>
</dbReference>
<dbReference type="OrthoDB" id="5288516at2"/>
<evidence type="ECO:0000256" key="2">
    <source>
        <dbReference type="ARBA" id="ARBA00022598"/>
    </source>
</evidence>
<comment type="caution">
    <text evidence="7">Lacks conserved residue(s) required for the propagation of feature annotation.</text>
</comment>
<sequence length="490" mass="55650">MSSKISPHVRVRFAPSPTGYLHVGGARTALYNYLFAKKNGGEFILRIEDTDEARSTQESLRGVVDDLVWLGLKWDEGVDPVTLKDVGPSGPYRQSERLHIYKEIADQLLKEGKAYYCFMTEEEIEKQKAAAGSFAHLVSPYQDWSLEQALERLKTGDKAVVRFKTKNLVKDYIFTDLVRGEVKFPSDMVGDFVLLRSDGMPVYNFCCVVDDHLMKMTHVFRAEEHLPNTLRQLMIYEAMNWQAPEFGHMALILDEDRQKLSKRKGAVACGQLKDEGYLASAVLNFIALLGWSDPQGREILSVKDMLEVFDISRLNPSGAIFDRVKFKWMNAQHLRALPNAELWTAVAPFLARENMDLPSDPAWQSKSLDLFKPYMEVLADAIELYRPLNDKSYVILPEADETLKWESTKAVLTSWKNLLQAHPSDYMTEEEFLKMQDEVKNQTGSKGKHLFMPIRVAVIGKPHGAELKTLVPLMKKSSLVARAEQALAKV</sequence>
<dbReference type="PROSITE" id="PS00178">
    <property type="entry name" value="AA_TRNA_LIGASE_I"/>
    <property type="match status" value="1"/>
</dbReference>
<dbReference type="PANTHER" id="PTHR43311">
    <property type="entry name" value="GLUTAMATE--TRNA LIGASE"/>
    <property type="match status" value="1"/>
</dbReference>
<dbReference type="SUPFAM" id="SSF48163">
    <property type="entry name" value="An anticodon-binding domain of class I aminoacyl-tRNA synthetases"/>
    <property type="match status" value="1"/>
</dbReference>
<feature type="short sequence motif" description="'HIGH' region" evidence="7">
    <location>
        <begin position="15"/>
        <end position="25"/>
    </location>
</feature>